<protein>
    <submittedName>
        <fullName evidence="2">Uncharacterized protein</fullName>
    </submittedName>
</protein>
<gene>
    <name evidence="2" type="ORF">BDA99DRAFT_58263</name>
</gene>
<feature type="region of interest" description="Disordered" evidence="1">
    <location>
        <begin position="1"/>
        <end position="37"/>
    </location>
</feature>
<dbReference type="AlphaFoldDB" id="A0AAD5PE47"/>
<feature type="compositionally biased region" description="Polar residues" evidence="1">
    <location>
        <begin position="1"/>
        <end position="13"/>
    </location>
</feature>
<proteinExistence type="predicted"/>
<evidence type="ECO:0000256" key="1">
    <source>
        <dbReference type="SAM" id="MobiDB-lite"/>
    </source>
</evidence>
<organism evidence="2 3">
    <name type="scientific">Phascolomyces articulosus</name>
    <dbReference type="NCBI Taxonomy" id="60185"/>
    <lineage>
        <taxon>Eukaryota</taxon>
        <taxon>Fungi</taxon>
        <taxon>Fungi incertae sedis</taxon>
        <taxon>Mucoromycota</taxon>
        <taxon>Mucoromycotina</taxon>
        <taxon>Mucoromycetes</taxon>
        <taxon>Mucorales</taxon>
        <taxon>Lichtheimiaceae</taxon>
        <taxon>Phascolomyces</taxon>
    </lineage>
</organism>
<dbReference type="Proteomes" id="UP001209540">
    <property type="component" value="Unassembled WGS sequence"/>
</dbReference>
<dbReference type="EMBL" id="JAIXMP010000013">
    <property type="protein sequence ID" value="KAI9263125.1"/>
    <property type="molecule type" value="Genomic_DNA"/>
</dbReference>
<evidence type="ECO:0000313" key="3">
    <source>
        <dbReference type="Proteomes" id="UP001209540"/>
    </source>
</evidence>
<reference evidence="2" key="1">
    <citation type="journal article" date="2022" name="IScience">
        <title>Evolution of zygomycete secretomes and the origins of terrestrial fungal ecologies.</title>
        <authorList>
            <person name="Chang Y."/>
            <person name="Wang Y."/>
            <person name="Mondo S."/>
            <person name="Ahrendt S."/>
            <person name="Andreopoulos W."/>
            <person name="Barry K."/>
            <person name="Beard J."/>
            <person name="Benny G.L."/>
            <person name="Blankenship S."/>
            <person name="Bonito G."/>
            <person name="Cuomo C."/>
            <person name="Desiro A."/>
            <person name="Gervers K.A."/>
            <person name="Hundley H."/>
            <person name="Kuo A."/>
            <person name="LaButti K."/>
            <person name="Lang B.F."/>
            <person name="Lipzen A."/>
            <person name="O'Donnell K."/>
            <person name="Pangilinan J."/>
            <person name="Reynolds N."/>
            <person name="Sandor L."/>
            <person name="Smith M.E."/>
            <person name="Tsang A."/>
            <person name="Grigoriev I.V."/>
            <person name="Stajich J.E."/>
            <person name="Spatafora J.W."/>
        </authorList>
    </citation>
    <scope>NUCLEOTIDE SEQUENCE</scope>
    <source>
        <strain evidence="2">RSA 2281</strain>
    </source>
</reference>
<sequence>MSNLVDSTSSPTTKVPVVEDHEETLETMQQRHRNEEQALQKKIMSLRKSAGSNKKKKKEVQSRINDMEYDLRVKHEKELRTLTGEEEVKKNCI</sequence>
<evidence type="ECO:0000313" key="2">
    <source>
        <dbReference type="EMBL" id="KAI9263125.1"/>
    </source>
</evidence>
<reference evidence="2" key="2">
    <citation type="submission" date="2023-02" db="EMBL/GenBank/DDBJ databases">
        <authorList>
            <consortium name="DOE Joint Genome Institute"/>
            <person name="Mondo S.J."/>
            <person name="Chang Y."/>
            <person name="Wang Y."/>
            <person name="Ahrendt S."/>
            <person name="Andreopoulos W."/>
            <person name="Barry K."/>
            <person name="Beard J."/>
            <person name="Benny G.L."/>
            <person name="Blankenship S."/>
            <person name="Bonito G."/>
            <person name="Cuomo C."/>
            <person name="Desiro A."/>
            <person name="Gervers K.A."/>
            <person name="Hundley H."/>
            <person name="Kuo A."/>
            <person name="LaButti K."/>
            <person name="Lang B.F."/>
            <person name="Lipzen A."/>
            <person name="O'Donnell K."/>
            <person name="Pangilinan J."/>
            <person name="Reynolds N."/>
            <person name="Sandor L."/>
            <person name="Smith M.W."/>
            <person name="Tsang A."/>
            <person name="Grigoriev I.V."/>
            <person name="Stajich J.E."/>
            <person name="Spatafora J.W."/>
        </authorList>
    </citation>
    <scope>NUCLEOTIDE SEQUENCE</scope>
    <source>
        <strain evidence="2">RSA 2281</strain>
    </source>
</reference>
<name>A0AAD5PE47_9FUNG</name>
<keyword evidence="3" id="KW-1185">Reference proteome</keyword>
<accession>A0AAD5PE47</accession>
<comment type="caution">
    <text evidence="2">The sequence shown here is derived from an EMBL/GenBank/DDBJ whole genome shotgun (WGS) entry which is preliminary data.</text>
</comment>